<organism evidence="1 2">
    <name type="scientific">Ureibacillus thermophilus</name>
    <dbReference type="NCBI Taxonomy" id="367743"/>
    <lineage>
        <taxon>Bacteria</taxon>
        <taxon>Bacillati</taxon>
        <taxon>Bacillota</taxon>
        <taxon>Bacilli</taxon>
        <taxon>Bacillales</taxon>
        <taxon>Caryophanaceae</taxon>
        <taxon>Ureibacillus</taxon>
    </lineage>
</organism>
<keyword evidence="2" id="KW-1185">Reference proteome</keyword>
<reference evidence="1 2" key="1">
    <citation type="submission" date="2019-02" db="EMBL/GenBank/DDBJ databases">
        <title>Ureibacillus thermophilus.</title>
        <authorList>
            <person name="Sunny J.S."/>
            <person name="Natarajan A."/>
            <person name="Saleena L.M."/>
        </authorList>
    </citation>
    <scope>NUCLEOTIDE SEQUENCE [LARGE SCALE GENOMIC DNA]</scope>
    <source>
        <strain evidence="1 2">LM102</strain>
    </source>
</reference>
<sequence>MGFWDEDFNNFEKKQKDQNQKDSSFINPYLWGEQTNIGFEKYKNSFIRIDTSMETNPQFPIINGWASIISMNEGAQTIGYLYFKIYNCYFLKPPELLSVASGFSEEEYRMIYTFSGHFHNELDEYYLKFILVNEISLNEEYQHKGIELKTLIELINLCRILDIDYVLLKDFPLLEKKYFEQSQHNKQSVKLAFFQNKLVFDVFYLKDEQPVIVLDIGHI</sequence>
<proteinExistence type="predicted"/>
<name>A0A4P6UX37_9BACL</name>
<dbReference type="RefSeq" id="WP_208650367.1">
    <property type="nucleotide sequence ID" value="NZ_CP036528.1"/>
</dbReference>
<dbReference type="KEGG" id="uth:DKZ56_12960"/>
<dbReference type="Proteomes" id="UP000291151">
    <property type="component" value="Chromosome"/>
</dbReference>
<dbReference type="AlphaFoldDB" id="A0A4P6UX37"/>
<accession>A0A4P6UX37</accession>
<protein>
    <submittedName>
        <fullName evidence="1">Uncharacterized protein</fullName>
    </submittedName>
</protein>
<dbReference type="EMBL" id="CP036528">
    <property type="protein sequence ID" value="QBK26678.1"/>
    <property type="molecule type" value="Genomic_DNA"/>
</dbReference>
<evidence type="ECO:0000313" key="1">
    <source>
        <dbReference type="EMBL" id="QBK26678.1"/>
    </source>
</evidence>
<gene>
    <name evidence="1" type="ORF">DKZ56_12960</name>
</gene>
<evidence type="ECO:0000313" key="2">
    <source>
        <dbReference type="Proteomes" id="UP000291151"/>
    </source>
</evidence>